<proteinExistence type="predicted"/>
<keyword evidence="2" id="KW-1185">Reference proteome</keyword>
<reference evidence="1" key="1">
    <citation type="submission" date="2023-06" db="EMBL/GenBank/DDBJ databases">
        <title>Genomic analysis of the entomopathogenic nematode Steinernema hermaphroditum.</title>
        <authorList>
            <person name="Schwarz E.M."/>
            <person name="Heppert J.K."/>
            <person name="Baniya A."/>
            <person name="Schwartz H.T."/>
            <person name="Tan C.-H."/>
            <person name="Antoshechkin I."/>
            <person name="Sternberg P.W."/>
            <person name="Goodrich-Blair H."/>
            <person name="Dillman A.R."/>
        </authorList>
    </citation>
    <scope>NUCLEOTIDE SEQUENCE</scope>
    <source>
        <strain evidence="1">PS9179</strain>
        <tissue evidence="1">Whole animal</tissue>
    </source>
</reference>
<dbReference type="Proteomes" id="UP001175271">
    <property type="component" value="Unassembled WGS sequence"/>
</dbReference>
<name>A0AA39GYA3_9BILA</name>
<protein>
    <submittedName>
        <fullName evidence="1">Uncharacterized protein</fullName>
    </submittedName>
</protein>
<evidence type="ECO:0000313" key="1">
    <source>
        <dbReference type="EMBL" id="KAK0394332.1"/>
    </source>
</evidence>
<dbReference type="AlphaFoldDB" id="A0AA39GYA3"/>
<comment type="caution">
    <text evidence="1">The sequence shown here is derived from an EMBL/GenBank/DDBJ whole genome shotgun (WGS) entry which is preliminary data.</text>
</comment>
<evidence type="ECO:0000313" key="2">
    <source>
        <dbReference type="Proteomes" id="UP001175271"/>
    </source>
</evidence>
<gene>
    <name evidence="1" type="ORF">QR680_000685</name>
</gene>
<organism evidence="1 2">
    <name type="scientific">Steinernema hermaphroditum</name>
    <dbReference type="NCBI Taxonomy" id="289476"/>
    <lineage>
        <taxon>Eukaryota</taxon>
        <taxon>Metazoa</taxon>
        <taxon>Ecdysozoa</taxon>
        <taxon>Nematoda</taxon>
        <taxon>Chromadorea</taxon>
        <taxon>Rhabditida</taxon>
        <taxon>Tylenchina</taxon>
        <taxon>Panagrolaimomorpha</taxon>
        <taxon>Strongyloidoidea</taxon>
        <taxon>Steinernematidae</taxon>
        <taxon>Steinernema</taxon>
    </lineage>
</organism>
<dbReference type="EMBL" id="JAUCMV010000005">
    <property type="protein sequence ID" value="KAK0394332.1"/>
    <property type="molecule type" value="Genomic_DNA"/>
</dbReference>
<sequence>MSSLPQLVLRNVLSVVEQIFFAHRISIAPLLGFYPLKSPHTSVATATATATVYTADHPHRWPRPQPQPHTSVATATATATVYTADHPHRWPRPQPQPHTSVATATATATVYTGPSLVIAIY</sequence>
<accession>A0AA39GYA3</accession>